<feature type="signal peptide" evidence="2">
    <location>
        <begin position="1"/>
        <end position="20"/>
    </location>
</feature>
<accession>A0A8A4KI05</accession>
<dbReference type="AlphaFoldDB" id="A0A8A4KI05"/>
<evidence type="ECO:0000256" key="1">
    <source>
        <dbReference type="SAM" id="MobiDB-lite"/>
    </source>
</evidence>
<dbReference type="RefSeq" id="WP_014605687.1">
    <property type="nucleotide sequence ID" value="NZ_AP019753.1"/>
</dbReference>
<feature type="compositionally biased region" description="Basic and acidic residues" evidence="1">
    <location>
        <begin position="49"/>
        <end position="64"/>
    </location>
</feature>
<evidence type="ECO:0000256" key="2">
    <source>
        <dbReference type="SAM" id="SignalP"/>
    </source>
</evidence>
<evidence type="ECO:0000313" key="4">
    <source>
        <dbReference type="Proteomes" id="UP000663901"/>
    </source>
</evidence>
<evidence type="ECO:0000313" key="3">
    <source>
        <dbReference type="EMBL" id="QTC48013.1"/>
    </source>
</evidence>
<dbReference type="GeneID" id="57267983"/>
<keyword evidence="2" id="KW-0732">Signal</keyword>
<organism evidence="3 4">
    <name type="scientific">Pantoea ananas</name>
    <name type="common">Erwinia uredovora</name>
    <dbReference type="NCBI Taxonomy" id="553"/>
    <lineage>
        <taxon>Bacteria</taxon>
        <taxon>Pseudomonadati</taxon>
        <taxon>Pseudomonadota</taxon>
        <taxon>Gammaproteobacteria</taxon>
        <taxon>Enterobacterales</taxon>
        <taxon>Erwiniaceae</taxon>
        <taxon>Pantoea</taxon>
    </lineage>
</organism>
<sequence>MRKPLAVAWLFLIISFGATAQSLTHSRADPAHYAGLKTHSSIADTPESPDEHVRERQHDVGKAL</sequence>
<name>A0A8A4KI05_PANAN</name>
<gene>
    <name evidence="3" type="ORF">H0Z12_10895</name>
</gene>
<dbReference type="Proteomes" id="UP000663901">
    <property type="component" value="Chromosome"/>
</dbReference>
<reference evidence="3" key="1">
    <citation type="submission" date="2020-07" db="EMBL/GenBank/DDBJ databases">
        <title>Genome Sequences for Panteoa spp. that cause Center Rot in Onions.</title>
        <authorList>
            <person name="Asselin J.A."/>
            <person name="Helmann T."/>
            <person name="Beer S."/>
            <person name="Stodghill P."/>
        </authorList>
    </citation>
    <scope>NUCLEOTIDE SEQUENCE</scope>
    <source>
        <strain evidence="3">OC5a</strain>
    </source>
</reference>
<feature type="chain" id="PRO_5034966877" evidence="2">
    <location>
        <begin position="21"/>
        <end position="64"/>
    </location>
</feature>
<dbReference type="EMBL" id="CP059084">
    <property type="protein sequence ID" value="QTC48013.1"/>
    <property type="molecule type" value="Genomic_DNA"/>
</dbReference>
<protein>
    <submittedName>
        <fullName evidence="3">Uncharacterized protein</fullName>
    </submittedName>
</protein>
<feature type="region of interest" description="Disordered" evidence="1">
    <location>
        <begin position="37"/>
        <end position="64"/>
    </location>
</feature>
<proteinExistence type="predicted"/>